<dbReference type="Proteomes" id="UP000034883">
    <property type="component" value="Chromosome"/>
</dbReference>
<evidence type="ECO:0000313" key="2">
    <source>
        <dbReference type="Proteomes" id="UP000034883"/>
    </source>
</evidence>
<dbReference type="RefSeq" id="WP_053233783.1">
    <property type="nucleotide sequence ID" value="NZ_CP011125.1"/>
</dbReference>
<dbReference type="AlphaFoldDB" id="A0A0F6SFB0"/>
<dbReference type="STRING" id="927083.DB32_003778"/>
<sequence>MTTVTEAAKRLGLDPHSLEKAELEDLRRDPVLAQQFARRLASIARDLLPGAALSVEDLRDILEVAVQGARAQERIVEGRYLRKRVREQCAYAERYGESFALVVLRLENEPEPGVYSAAVEHVVEKLRRSDMVTLYRRRVAMLLPRIVPAALDPLVARIRQRLDLTAGQPVVERTDTLVYPSELHRDTQSVLDWLEDALRTD</sequence>
<evidence type="ECO:0008006" key="3">
    <source>
        <dbReference type="Google" id="ProtNLM"/>
    </source>
</evidence>
<proteinExistence type="predicted"/>
<name>A0A0F6SFB0_9BACT</name>
<dbReference type="EMBL" id="CP011125">
    <property type="protein sequence ID" value="AKF06629.1"/>
    <property type="molecule type" value="Genomic_DNA"/>
</dbReference>
<keyword evidence="2" id="KW-1185">Reference proteome</keyword>
<dbReference type="KEGG" id="samy:DB32_003778"/>
<organism evidence="1 2">
    <name type="scientific">Sandaracinus amylolyticus</name>
    <dbReference type="NCBI Taxonomy" id="927083"/>
    <lineage>
        <taxon>Bacteria</taxon>
        <taxon>Pseudomonadati</taxon>
        <taxon>Myxococcota</taxon>
        <taxon>Polyangia</taxon>
        <taxon>Polyangiales</taxon>
        <taxon>Sandaracinaceae</taxon>
        <taxon>Sandaracinus</taxon>
    </lineage>
</organism>
<gene>
    <name evidence="1" type="ORF">DB32_003778</name>
</gene>
<reference evidence="1 2" key="1">
    <citation type="submission" date="2015-03" db="EMBL/GenBank/DDBJ databases">
        <title>Genome assembly of Sandaracinus amylolyticus DSM 53668.</title>
        <authorList>
            <person name="Sharma G."/>
            <person name="Subramanian S."/>
        </authorList>
    </citation>
    <scope>NUCLEOTIDE SEQUENCE [LARGE SCALE GENOMIC DNA]</scope>
    <source>
        <strain evidence="1 2">DSM 53668</strain>
    </source>
</reference>
<evidence type="ECO:0000313" key="1">
    <source>
        <dbReference type="EMBL" id="AKF06629.1"/>
    </source>
</evidence>
<protein>
    <recommendedName>
        <fullName evidence="3">GGDEF domain-containing protein</fullName>
    </recommendedName>
</protein>
<accession>A0A0F6SFB0</accession>